<sequence length="60" mass="6889">GTEQSGHIAAVGYDLYCRLLDQAVRELKHEDIEEHSEIDLDLQLDAYIPNDYIRSDSLKI</sequence>
<gene>
    <name evidence="1" type="ORF">S01H1_85906</name>
</gene>
<dbReference type="Gene3D" id="3.40.50.300">
    <property type="entry name" value="P-loop containing nucleotide triphosphate hydrolases"/>
    <property type="match status" value="1"/>
</dbReference>
<evidence type="ECO:0008006" key="2">
    <source>
        <dbReference type="Google" id="ProtNLM"/>
    </source>
</evidence>
<dbReference type="InterPro" id="IPR037235">
    <property type="entry name" value="TRCF-like_C_D7"/>
</dbReference>
<accession>X0Y400</accession>
<protein>
    <recommendedName>
        <fullName evidence="2">Transcription-repair-coupling factor C-terminal domain-containing protein</fullName>
    </recommendedName>
</protein>
<feature type="non-terminal residue" evidence="1">
    <location>
        <position position="1"/>
    </location>
</feature>
<evidence type="ECO:0000313" key="1">
    <source>
        <dbReference type="EMBL" id="GAG43418.1"/>
    </source>
</evidence>
<dbReference type="AlphaFoldDB" id="X0Y400"/>
<feature type="non-terminal residue" evidence="1">
    <location>
        <position position="60"/>
    </location>
</feature>
<comment type="caution">
    <text evidence="1">The sequence shown here is derived from an EMBL/GenBank/DDBJ whole genome shotgun (WGS) entry which is preliminary data.</text>
</comment>
<dbReference type="EMBL" id="BARS01059205">
    <property type="protein sequence ID" value="GAG43418.1"/>
    <property type="molecule type" value="Genomic_DNA"/>
</dbReference>
<name>X0Y400_9ZZZZ</name>
<dbReference type="InterPro" id="IPR027417">
    <property type="entry name" value="P-loop_NTPase"/>
</dbReference>
<dbReference type="SUPFAM" id="SSF143517">
    <property type="entry name" value="TRCF domain-like"/>
    <property type="match status" value="1"/>
</dbReference>
<reference evidence="1" key="1">
    <citation type="journal article" date="2014" name="Front. Microbiol.">
        <title>High frequency of phylogenetically diverse reductive dehalogenase-homologous genes in deep subseafloor sedimentary metagenomes.</title>
        <authorList>
            <person name="Kawai M."/>
            <person name="Futagami T."/>
            <person name="Toyoda A."/>
            <person name="Takaki Y."/>
            <person name="Nishi S."/>
            <person name="Hori S."/>
            <person name="Arai W."/>
            <person name="Tsubouchi T."/>
            <person name="Morono Y."/>
            <person name="Uchiyama I."/>
            <person name="Ito T."/>
            <person name="Fujiyama A."/>
            <person name="Inagaki F."/>
            <person name="Takami H."/>
        </authorList>
    </citation>
    <scope>NUCLEOTIDE SEQUENCE</scope>
    <source>
        <strain evidence="1">Expedition CK06-06</strain>
    </source>
</reference>
<proteinExistence type="predicted"/>
<organism evidence="1">
    <name type="scientific">marine sediment metagenome</name>
    <dbReference type="NCBI Taxonomy" id="412755"/>
    <lineage>
        <taxon>unclassified sequences</taxon>
        <taxon>metagenomes</taxon>
        <taxon>ecological metagenomes</taxon>
    </lineage>
</organism>